<dbReference type="OrthoDB" id="5985073at2759"/>
<comment type="caution">
    <text evidence="1">The sequence shown here is derived from an EMBL/GenBank/DDBJ whole genome shotgun (WGS) entry which is preliminary data.</text>
</comment>
<dbReference type="AlphaFoldDB" id="A0A9W4XJ76"/>
<accession>A0A9W4XJ76</accession>
<protein>
    <submittedName>
        <fullName evidence="1">Uncharacterized protein</fullName>
    </submittedName>
</protein>
<name>A0A9W4XJ76_9PLEO</name>
<reference evidence="1" key="1">
    <citation type="submission" date="2023-01" db="EMBL/GenBank/DDBJ databases">
        <authorList>
            <person name="Van Ghelder C."/>
            <person name="Rancurel C."/>
        </authorList>
    </citation>
    <scope>NUCLEOTIDE SEQUENCE</scope>
    <source>
        <strain evidence="1">CNCM I-4278</strain>
    </source>
</reference>
<evidence type="ECO:0000313" key="1">
    <source>
        <dbReference type="EMBL" id="CAI6333618.1"/>
    </source>
</evidence>
<evidence type="ECO:0000313" key="2">
    <source>
        <dbReference type="Proteomes" id="UP001152607"/>
    </source>
</evidence>
<sequence>MYGFEICVVCSCYVTSQCSKTNDCASCASVSVPSDVTIQHQYSITSLTVYLLCRLQQSIPSTSKSASLAMDTLSQEIIDQIASYLHWPRDTREQLLIVSKAFQNSVERKTLAKFYLRQGNTDNFLRLYSGERIRYLREVKFTSTFPTSQGDRNFSEGCREKPSDLLEKDELFTRQIGVLFSTLKSLEDRIGAEKMAGKLRLTIFPPRRSVDCRRCHHRVCVCWRVHLLNPGTLPQLCSIHTLKFKHRGWWSTTGWSHDSDSLDYQVPSKLDLRIMIDIASKLSKLERLKWKLDIFWDEMNSARRAERHYMQDWAGPHRDTRHDFAKAIDSVELPSSLKHVDLDFHRGAEDYMDQNEVRPNLVLPRHYDSFSSGLRMLSSQLVTLSLRIIADQTLFWPTDENAPNWPNLKYLHVEFTHYSPSGTWYFQGPQGEGSDTSPGYEITKAHYEPMEANSTDNEYDTKTRVGRYVTHTDTQFRIVPIERTLNPLLISFARAAACMPSLRKAVLCTCLEFNPRDIYDYYNDFLEEIEQKGGTNGDCNLMDWGIAYAKPGENIPIKGMGHTNCASRQFWWMTQDWRPDTTLCTLIHKIGAQQHGKEAIDHWASDQGHPWDTGRTLTRGL</sequence>
<proteinExistence type="predicted"/>
<organism evidence="1 2">
    <name type="scientific">Periconia digitata</name>
    <dbReference type="NCBI Taxonomy" id="1303443"/>
    <lineage>
        <taxon>Eukaryota</taxon>
        <taxon>Fungi</taxon>
        <taxon>Dikarya</taxon>
        <taxon>Ascomycota</taxon>
        <taxon>Pezizomycotina</taxon>
        <taxon>Dothideomycetes</taxon>
        <taxon>Pleosporomycetidae</taxon>
        <taxon>Pleosporales</taxon>
        <taxon>Massarineae</taxon>
        <taxon>Periconiaceae</taxon>
        <taxon>Periconia</taxon>
    </lineage>
</organism>
<dbReference type="Proteomes" id="UP001152607">
    <property type="component" value="Unassembled WGS sequence"/>
</dbReference>
<dbReference type="EMBL" id="CAOQHR010000004">
    <property type="protein sequence ID" value="CAI6333618.1"/>
    <property type="molecule type" value="Genomic_DNA"/>
</dbReference>
<gene>
    <name evidence="1" type="ORF">PDIGIT_LOCUS6666</name>
</gene>
<keyword evidence="2" id="KW-1185">Reference proteome</keyword>